<dbReference type="CDD" id="cd17268">
    <property type="entry name" value="RMtype1_S_Ara36733I_TRD1-CR1_like"/>
    <property type="match status" value="1"/>
</dbReference>
<dbReference type="EMBL" id="WKAT01000010">
    <property type="protein sequence ID" value="MCF5544450.1"/>
    <property type="molecule type" value="Genomic_DNA"/>
</dbReference>
<dbReference type="Proteomes" id="UP000814158">
    <property type="component" value="Unassembled WGS sequence"/>
</dbReference>
<organism evidence="5 6">
    <name type="scientific">Pseudomonas salomonii</name>
    <dbReference type="NCBI Taxonomy" id="191391"/>
    <lineage>
        <taxon>Bacteria</taxon>
        <taxon>Pseudomonadati</taxon>
        <taxon>Pseudomonadota</taxon>
        <taxon>Gammaproteobacteria</taxon>
        <taxon>Pseudomonadales</taxon>
        <taxon>Pseudomonadaceae</taxon>
        <taxon>Pseudomonas</taxon>
    </lineage>
</organism>
<evidence type="ECO:0000313" key="6">
    <source>
        <dbReference type="Proteomes" id="UP000814158"/>
    </source>
</evidence>
<dbReference type="Gene3D" id="3.90.220.20">
    <property type="entry name" value="DNA methylase specificity domains"/>
    <property type="match status" value="2"/>
</dbReference>
<dbReference type="Pfam" id="PF01420">
    <property type="entry name" value="Methylase_S"/>
    <property type="match status" value="2"/>
</dbReference>
<feature type="domain" description="Type I restriction modification DNA specificity" evidence="4">
    <location>
        <begin position="219"/>
        <end position="389"/>
    </location>
</feature>
<dbReference type="PANTHER" id="PTHR43140">
    <property type="entry name" value="TYPE-1 RESTRICTION ENZYME ECOKI SPECIFICITY PROTEIN"/>
    <property type="match status" value="1"/>
</dbReference>
<gene>
    <name evidence="5" type="ORF">GIV68_06845</name>
</gene>
<feature type="domain" description="Type I restriction modification DNA specificity" evidence="4">
    <location>
        <begin position="14"/>
        <end position="191"/>
    </location>
</feature>
<keyword evidence="6" id="KW-1185">Reference proteome</keyword>
<evidence type="ECO:0000256" key="2">
    <source>
        <dbReference type="ARBA" id="ARBA00022747"/>
    </source>
</evidence>
<accession>A0ABS9GJ22</accession>
<dbReference type="RefSeq" id="WP_236370085.1">
    <property type="nucleotide sequence ID" value="NZ_WKAT01000010.1"/>
</dbReference>
<proteinExistence type="inferred from homology"/>
<keyword evidence="5" id="KW-0378">Hydrolase</keyword>
<dbReference type="InterPro" id="IPR044946">
    <property type="entry name" value="Restrct_endonuc_typeI_TRD_sf"/>
</dbReference>
<keyword evidence="3" id="KW-0238">DNA-binding</keyword>
<comment type="caution">
    <text evidence="5">The sequence shown here is derived from an EMBL/GenBank/DDBJ whole genome shotgun (WGS) entry which is preliminary data.</text>
</comment>
<comment type="similarity">
    <text evidence="1">Belongs to the type-I restriction system S methylase family.</text>
</comment>
<evidence type="ECO:0000256" key="3">
    <source>
        <dbReference type="ARBA" id="ARBA00023125"/>
    </source>
</evidence>
<keyword evidence="5" id="KW-0540">Nuclease</keyword>
<dbReference type="SUPFAM" id="SSF116734">
    <property type="entry name" value="DNA methylase specificity domain"/>
    <property type="match status" value="2"/>
</dbReference>
<dbReference type="GO" id="GO:0004519">
    <property type="term" value="F:endonuclease activity"/>
    <property type="evidence" value="ECO:0007669"/>
    <property type="project" value="UniProtKB-KW"/>
</dbReference>
<dbReference type="InterPro" id="IPR051212">
    <property type="entry name" value="Type-I_RE_S_subunit"/>
</dbReference>
<protein>
    <submittedName>
        <fullName evidence="5">Restriction endonuclease subunit S</fullName>
    </submittedName>
</protein>
<dbReference type="CDD" id="cd16961">
    <property type="entry name" value="RMtype1_S_TRD-CR_like"/>
    <property type="match status" value="1"/>
</dbReference>
<keyword evidence="2" id="KW-0680">Restriction system</keyword>
<name>A0ABS9GJ22_9PSED</name>
<evidence type="ECO:0000313" key="5">
    <source>
        <dbReference type="EMBL" id="MCF5544450.1"/>
    </source>
</evidence>
<evidence type="ECO:0000256" key="1">
    <source>
        <dbReference type="ARBA" id="ARBA00010923"/>
    </source>
</evidence>
<dbReference type="InterPro" id="IPR000055">
    <property type="entry name" value="Restrct_endonuc_typeI_TRD"/>
</dbReference>
<sequence length="410" mass="46053">MNLIDELIAKHCPDGVEFRGIGEMLERTSNIRWQDAEGEDFQYIDLTSVNRNTHAIGNAEIINSETAPSRAQQIVRVGDVIFGTTRPMLKRYCLIPAEYDGQICSSGYCVLRPRAELLLPNFLFHLLGTDTFYSYVEANQRGASYPAITDGAVKAFRIPRPPLEVQAAIAKVLDTFTKLKTDLEAELEAELAARRRQYVYYRDSLFAFCDQDIRWAAMADVGEFFRGRRFTKADYVDVGVKCIHYGDIYTQYGTATEETVSHVRPDLASSLRFAGPGDLIIAGVGETVEDVGKAVAWLGDGKVAIHDDCFAFRHALNPRFVSYYFQTTAFHAEKNKFVARAKVKRLSGESLAKLTIPVPPLEEQERIVAILDKFDGLVNEISLGLPAEIAARRQQYAHYRDRLLTFKDAA</sequence>
<keyword evidence="5" id="KW-0255">Endonuclease</keyword>
<evidence type="ECO:0000259" key="4">
    <source>
        <dbReference type="Pfam" id="PF01420"/>
    </source>
</evidence>
<dbReference type="PANTHER" id="PTHR43140:SF1">
    <property type="entry name" value="TYPE I RESTRICTION ENZYME ECOKI SPECIFICITY SUBUNIT"/>
    <property type="match status" value="1"/>
</dbReference>
<reference evidence="5 6" key="1">
    <citation type="submission" date="2019-11" db="EMBL/GenBank/DDBJ databases">
        <title>Epiphytic Pseudomonas syringae from cherry orchards.</title>
        <authorList>
            <person name="Hulin M.T."/>
        </authorList>
    </citation>
    <scope>NUCLEOTIDE SEQUENCE [LARGE SCALE GENOMIC DNA]</scope>
    <source>
        <strain evidence="5 6">PA-3-2A</strain>
    </source>
</reference>